<reference evidence="3" key="3">
    <citation type="submission" date="2016-06" db="UniProtKB">
        <authorList>
            <consortium name="WormBaseParasite"/>
        </authorList>
    </citation>
    <scope>IDENTIFICATION</scope>
</reference>
<organism evidence="2 3">
    <name type="scientific">Globodera pallida</name>
    <name type="common">Potato cyst nematode worm</name>
    <name type="synonym">Heterodera pallida</name>
    <dbReference type="NCBI Taxonomy" id="36090"/>
    <lineage>
        <taxon>Eukaryota</taxon>
        <taxon>Metazoa</taxon>
        <taxon>Ecdysozoa</taxon>
        <taxon>Nematoda</taxon>
        <taxon>Chromadorea</taxon>
        <taxon>Rhabditida</taxon>
        <taxon>Tylenchina</taxon>
        <taxon>Tylenchomorpha</taxon>
        <taxon>Tylenchoidea</taxon>
        <taxon>Heteroderidae</taxon>
        <taxon>Heteroderinae</taxon>
        <taxon>Globodera</taxon>
    </lineage>
</organism>
<name>A0A183BXH5_GLOPA</name>
<dbReference type="WBParaSite" id="GPLIN_000531400">
    <property type="protein sequence ID" value="GPLIN_000531400"/>
    <property type="gene ID" value="GPLIN_000531400"/>
</dbReference>
<keyword evidence="1" id="KW-0175">Coiled coil</keyword>
<evidence type="ECO:0000313" key="2">
    <source>
        <dbReference type="Proteomes" id="UP000050741"/>
    </source>
</evidence>
<sequence length="122" mass="13318">MRNDPRNGATAKGWSGKTPTRNIQAMVVDELEKQKLSNANKFAEIEQKNALQQEKIVKLKQYQNEQQLNSVDLQKTIATLREIALAHFGVTKSTDVTTSMGVLSSVESLRLASATSSAAASI</sequence>
<protein>
    <submittedName>
        <fullName evidence="3">Uncharacterized protein</fullName>
    </submittedName>
</protein>
<dbReference type="Proteomes" id="UP000050741">
    <property type="component" value="Unassembled WGS sequence"/>
</dbReference>
<keyword evidence="2" id="KW-1185">Reference proteome</keyword>
<dbReference type="AlphaFoldDB" id="A0A183BXH5"/>
<accession>A0A183BXH5</accession>
<reference evidence="2" key="2">
    <citation type="submission" date="2014-05" db="EMBL/GenBank/DDBJ databases">
        <title>The genome and life-stage specific transcriptomes of Globodera pallida elucidate key aspects of plant parasitism by a cyst nematode.</title>
        <authorList>
            <person name="Cotton J.A."/>
            <person name="Lilley C.J."/>
            <person name="Jones L.M."/>
            <person name="Kikuchi T."/>
            <person name="Reid A.J."/>
            <person name="Thorpe P."/>
            <person name="Tsai I.J."/>
            <person name="Beasley H."/>
            <person name="Blok V."/>
            <person name="Cock P.J.A."/>
            <person name="Van den Akker S.E."/>
            <person name="Holroyd N."/>
            <person name="Hunt M."/>
            <person name="Mantelin S."/>
            <person name="Naghra H."/>
            <person name="Pain A."/>
            <person name="Palomares-Rius J.E."/>
            <person name="Zarowiecki M."/>
            <person name="Berriman M."/>
            <person name="Jones J.T."/>
            <person name="Urwin P.E."/>
        </authorList>
    </citation>
    <scope>NUCLEOTIDE SEQUENCE [LARGE SCALE GENOMIC DNA]</scope>
    <source>
        <strain evidence="2">Lindley</strain>
    </source>
</reference>
<evidence type="ECO:0000256" key="1">
    <source>
        <dbReference type="SAM" id="Coils"/>
    </source>
</evidence>
<evidence type="ECO:0000313" key="3">
    <source>
        <dbReference type="WBParaSite" id="GPLIN_000531400"/>
    </source>
</evidence>
<reference evidence="2" key="1">
    <citation type="submission" date="2013-12" db="EMBL/GenBank/DDBJ databases">
        <authorList>
            <person name="Aslett M."/>
        </authorList>
    </citation>
    <scope>NUCLEOTIDE SEQUENCE [LARGE SCALE GENOMIC DNA]</scope>
    <source>
        <strain evidence="2">Lindley</strain>
    </source>
</reference>
<feature type="coiled-coil region" evidence="1">
    <location>
        <begin position="28"/>
        <end position="65"/>
    </location>
</feature>
<proteinExistence type="predicted"/>